<dbReference type="InterPro" id="IPR050237">
    <property type="entry name" value="ATP-dep_AMP-bd_enzyme"/>
</dbReference>
<sequence>MNVSDFFALLKDPARARALAVQTPAEGPDYAALTARVDKLAESLAAREATVVASLMDNGLEWIVLDLACLQAGVVHVPLPLFFTPGQWRETLDAAGVNAVVGPASLQPMLQAFGFEIAAQWQGHTALFRRAFAKVPLPAGTAKITFTSGSTGSPKGVCLGAAEMLAVASGLAAATQPLGIRRHFTALPLPVLLENIAGVYAPLIEGAAICVNPLKDVGLQGSSRFDPAVFHQGLVAGRAQSVIVLPQMLRAYAGWLGSAEILGPETLRFVAVGGAAVGRDLLESARTLGIPAYEGYGLSEACSVQTLNLPGADCPGSAGRPLPHARVRVAADGEIEVAGALALGYLGQPAMPSAWLPTGDLGRIDDAGFLHIRGRKKNVLITGYGRNVSPEWVELRLANQRVIAHCVVLGEGQAALGAVIWPLGNPSDSAIQACVDEVNQRLPDYARIGSWMRARAEFSATSGLATVNGRPRRQAVAELHADLFSAGYRSTVDVDPS</sequence>
<evidence type="ECO:0000256" key="1">
    <source>
        <dbReference type="ARBA" id="ARBA00022598"/>
    </source>
</evidence>
<keyword evidence="4" id="KW-1185">Reference proteome</keyword>
<proteinExistence type="predicted"/>
<dbReference type="InterPro" id="IPR042099">
    <property type="entry name" value="ANL_N_sf"/>
</dbReference>
<dbReference type="SUPFAM" id="SSF56801">
    <property type="entry name" value="Acetyl-CoA synthetase-like"/>
    <property type="match status" value="1"/>
</dbReference>
<keyword evidence="1 3" id="KW-0436">Ligase</keyword>
<dbReference type="PANTHER" id="PTHR43767:SF8">
    <property type="entry name" value="LONG-CHAIN-FATTY-ACID--COA LIGASE"/>
    <property type="match status" value="1"/>
</dbReference>
<dbReference type="InterPro" id="IPR020845">
    <property type="entry name" value="AMP-binding_CS"/>
</dbReference>
<evidence type="ECO:0000259" key="2">
    <source>
        <dbReference type="Pfam" id="PF00501"/>
    </source>
</evidence>
<protein>
    <submittedName>
        <fullName evidence="3">Long-chain-fatty-acid--CoA ligase</fullName>
        <ecNumber evidence="3">6.2.1.3</ecNumber>
    </submittedName>
</protein>
<accession>A0A6S6ZKH7</accession>
<reference evidence="3 4" key="1">
    <citation type="submission" date="2020-04" db="EMBL/GenBank/DDBJ databases">
        <authorList>
            <person name="De Canck E."/>
        </authorList>
    </citation>
    <scope>NUCLEOTIDE SEQUENCE [LARGE SCALE GENOMIC DNA]</scope>
    <source>
        <strain evidence="3 4">LMG 26690</strain>
    </source>
</reference>
<dbReference type="Gene3D" id="3.40.50.12780">
    <property type="entry name" value="N-terminal domain of ligase-like"/>
    <property type="match status" value="1"/>
</dbReference>
<dbReference type="EC" id="6.2.1.3" evidence="3"/>
<dbReference type="EMBL" id="CADIJM010000002">
    <property type="protein sequence ID" value="CAB3682603.1"/>
    <property type="molecule type" value="Genomic_DNA"/>
</dbReference>
<dbReference type="AlphaFoldDB" id="A0A6S6ZKH7"/>
<dbReference type="GO" id="GO:0004467">
    <property type="term" value="F:long-chain fatty acid-CoA ligase activity"/>
    <property type="evidence" value="ECO:0007669"/>
    <property type="project" value="UniProtKB-EC"/>
</dbReference>
<dbReference type="InterPro" id="IPR000873">
    <property type="entry name" value="AMP-dep_synth/lig_dom"/>
</dbReference>
<organism evidence="3 4">
    <name type="scientific">Achromobacter animicus</name>
    <dbReference type="NCBI Taxonomy" id="1389935"/>
    <lineage>
        <taxon>Bacteria</taxon>
        <taxon>Pseudomonadati</taxon>
        <taxon>Pseudomonadota</taxon>
        <taxon>Betaproteobacteria</taxon>
        <taxon>Burkholderiales</taxon>
        <taxon>Alcaligenaceae</taxon>
        <taxon>Achromobacter</taxon>
    </lineage>
</organism>
<evidence type="ECO:0000313" key="3">
    <source>
        <dbReference type="EMBL" id="CAB3682603.1"/>
    </source>
</evidence>
<dbReference type="Pfam" id="PF00501">
    <property type="entry name" value="AMP-binding"/>
    <property type="match status" value="1"/>
</dbReference>
<gene>
    <name evidence="3" type="primary">lcfB_2</name>
    <name evidence="3" type="ORF">LMG26690_01682</name>
</gene>
<dbReference type="PROSITE" id="PS00455">
    <property type="entry name" value="AMP_BINDING"/>
    <property type="match status" value="1"/>
</dbReference>
<feature type="domain" description="AMP-dependent synthetase/ligase" evidence="2">
    <location>
        <begin position="29"/>
        <end position="333"/>
    </location>
</feature>
<dbReference type="PANTHER" id="PTHR43767">
    <property type="entry name" value="LONG-CHAIN-FATTY-ACID--COA LIGASE"/>
    <property type="match status" value="1"/>
</dbReference>
<dbReference type="Proteomes" id="UP000494214">
    <property type="component" value="Unassembled WGS sequence"/>
</dbReference>
<evidence type="ECO:0000313" key="4">
    <source>
        <dbReference type="Proteomes" id="UP000494214"/>
    </source>
</evidence>
<name>A0A6S6ZKH7_9BURK</name>
<dbReference type="Pfam" id="PF23562">
    <property type="entry name" value="AMP-binding_C_3"/>
    <property type="match status" value="1"/>
</dbReference>
<dbReference type="RefSeq" id="WP_175122638.1">
    <property type="nucleotide sequence ID" value="NZ_CADIJM010000002.1"/>
</dbReference>